<comment type="caution">
    <text evidence="4">The sequence shown here is derived from an EMBL/GenBank/DDBJ whole genome shotgun (WGS) entry which is preliminary data.</text>
</comment>
<feature type="modified residue" description="4-aspartylphosphate" evidence="2">
    <location>
        <position position="285"/>
    </location>
</feature>
<dbReference type="PROSITE" id="PS50110">
    <property type="entry name" value="RESPONSE_REGULATORY"/>
    <property type="match status" value="1"/>
</dbReference>
<sequence length="354" mass="40258">MGQGVSSINITQIQSYLNNLKNQKEIQLNKTWQGFGLLISAMLVSKLGPSDKSTIKFESDGINMGSKVSFYIRNLQTKFNSVKQPTIRQNTQRFQSSVHLTSSLNNLNGTIIQTTDQGIKNISKQQKTKLCSQRSNDNSMFSESVVYDSLDQKFGLLYPVQPSLITDIINSPPQKVIERRHFSKNENSSQRSNNSKILSIQFIKQAEEQEDEELLQTYKRRKKCQCQRIMSVDDEIFNQKSIQMLLCKLGFEVILAFNGQQACVDILNIKKCSKKCTLLTLILMDYQMPILNGCQATEKLIKMMNENIIPKIHIVGLTAFTNSNDIENCLKAGMSDVLHKPLNLKEFKEILTLI</sequence>
<gene>
    <name evidence="4" type="ORF">PPRIM_AZ9-3.1.T1600028</name>
</gene>
<evidence type="ECO:0000259" key="3">
    <source>
        <dbReference type="PROSITE" id="PS50110"/>
    </source>
</evidence>
<evidence type="ECO:0000256" key="1">
    <source>
        <dbReference type="ARBA" id="ARBA00022553"/>
    </source>
</evidence>
<evidence type="ECO:0000313" key="4">
    <source>
        <dbReference type="EMBL" id="CAD8114475.1"/>
    </source>
</evidence>
<dbReference type="CDD" id="cd17546">
    <property type="entry name" value="REC_hyHK_CKI1_RcsC-like"/>
    <property type="match status" value="1"/>
</dbReference>
<dbReference type="Proteomes" id="UP000688137">
    <property type="component" value="Unassembled WGS sequence"/>
</dbReference>
<reference evidence="4" key="1">
    <citation type="submission" date="2021-01" db="EMBL/GenBank/DDBJ databases">
        <authorList>
            <consortium name="Genoscope - CEA"/>
            <person name="William W."/>
        </authorList>
    </citation>
    <scope>NUCLEOTIDE SEQUENCE</scope>
</reference>
<dbReference type="EMBL" id="CAJJDM010000165">
    <property type="protein sequence ID" value="CAD8114475.1"/>
    <property type="molecule type" value="Genomic_DNA"/>
</dbReference>
<dbReference type="PANTHER" id="PTHR43719:SF28">
    <property type="entry name" value="PEROXIDE STRESS-ACTIVATED HISTIDINE KINASE MAK1-RELATED"/>
    <property type="match status" value="1"/>
</dbReference>
<evidence type="ECO:0000313" key="5">
    <source>
        <dbReference type="Proteomes" id="UP000688137"/>
    </source>
</evidence>
<dbReference type="SMART" id="SM00448">
    <property type="entry name" value="REC"/>
    <property type="match status" value="1"/>
</dbReference>
<dbReference type="PANTHER" id="PTHR43719">
    <property type="entry name" value="TWO-COMPONENT HISTIDINE KINASE"/>
    <property type="match status" value="1"/>
</dbReference>
<feature type="domain" description="Response regulatory" evidence="3">
    <location>
        <begin position="228"/>
        <end position="354"/>
    </location>
</feature>
<dbReference type="GO" id="GO:0000160">
    <property type="term" value="P:phosphorelay signal transduction system"/>
    <property type="evidence" value="ECO:0007669"/>
    <property type="project" value="InterPro"/>
</dbReference>
<keyword evidence="5" id="KW-1185">Reference proteome</keyword>
<dbReference type="Pfam" id="PF00072">
    <property type="entry name" value="Response_reg"/>
    <property type="match status" value="1"/>
</dbReference>
<evidence type="ECO:0000256" key="2">
    <source>
        <dbReference type="PROSITE-ProRule" id="PRU00169"/>
    </source>
</evidence>
<name>A0A8S1QJ75_PARPR</name>
<dbReference type="AlphaFoldDB" id="A0A8S1QJ75"/>
<proteinExistence type="predicted"/>
<protein>
    <recommendedName>
        <fullName evidence="3">Response regulatory domain-containing protein</fullName>
    </recommendedName>
</protein>
<keyword evidence="1 2" id="KW-0597">Phosphoprotein</keyword>
<accession>A0A8S1QJ75</accession>
<dbReference type="InterPro" id="IPR001789">
    <property type="entry name" value="Sig_transdc_resp-reg_receiver"/>
</dbReference>
<dbReference type="InterPro" id="IPR050956">
    <property type="entry name" value="2C_system_His_kinase"/>
</dbReference>
<organism evidence="4 5">
    <name type="scientific">Paramecium primaurelia</name>
    <dbReference type="NCBI Taxonomy" id="5886"/>
    <lineage>
        <taxon>Eukaryota</taxon>
        <taxon>Sar</taxon>
        <taxon>Alveolata</taxon>
        <taxon>Ciliophora</taxon>
        <taxon>Intramacronucleata</taxon>
        <taxon>Oligohymenophorea</taxon>
        <taxon>Peniculida</taxon>
        <taxon>Parameciidae</taxon>
        <taxon>Paramecium</taxon>
    </lineage>
</organism>